<dbReference type="AlphaFoldDB" id="A0AAW1B2S0"/>
<keyword evidence="5" id="KW-0675">Receptor</keyword>
<evidence type="ECO:0000256" key="2">
    <source>
        <dbReference type="ARBA" id="ARBA00022525"/>
    </source>
</evidence>
<comment type="caution">
    <text evidence="5">The sequence shown here is derived from an EMBL/GenBank/DDBJ whole genome shotgun (WGS) entry which is preliminary data.</text>
</comment>
<keyword evidence="6" id="KW-1185">Reference proteome</keyword>
<dbReference type="InterPro" id="IPR016186">
    <property type="entry name" value="C-type_lectin-like/link_sf"/>
</dbReference>
<dbReference type="PANTHER" id="PTHR22803">
    <property type="entry name" value="MANNOSE, PHOSPHOLIPASE, LECTIN RECEPTOR RELATED"/>
    <property type="match status" value="1"/>
</dbReference>
<evidence type="ECO:0000256" key="3">
    <source>
        <dbReference type="ARBA" id="ARBA00023157"/>
    </source>
</evidence>
<reference evidence="5 6" key="1">
    <citation type="journal article" date="2024" name="Proc. Natl. Acad. Sci. U.S.A.">
        <title>The genetic regulatory architecture and epigenomic basis for age-related changes in rattlesnake venom.</title>
        <authorList>
            <person name="Hogan M.P."/>
            <person name="Holding M.L."/>
            <person name="Nystrom G.S."/>
            <person name="Colston T.J."/>
            <person name="Bartlett D.A."/>
            <person name="Mason A.J."/>
            <person name="Ellsworth S.A."/>
            <person name="Rautsaw R.M."/>
            <person name="Lawrence K.C."/>
            <person name="Strickland J.L."/>
            <person name="He B."/>
            <person name="Fraser P."/>
            <person name="Margres M.J."/>
            <person name="Gilbert D.M."/>
            <person name="Gibbs H.L."/>
            <person name="Parkinson C.L."/>
            <person name="Rokyta D.R."/>
        </authorList>
    </citation>
    <scope>NUCLEOTIDE SEQUENCE [LARGE SCALE GENOMIC DNA]</scope>
    <source>
        <strain evidence="5">DRR0105</strain>
    </source>
</reference>
<dbReference type="Gene3D" id="3.10.100.10">
    <property type="entry name" value="Mannose-Binding Protein A, subunit A"/>
    <property type="match status" value="1"/>
</dbReference>
<evidence type="ECO:0000313" key="6">
    <source>
        <dbReference type="Proteomes" id="UP001474421"/>
    </source>
</evidence>
<keyword evidence="3" id="KW-1015">Disulfide bond</keyword>
<organism evidence="5 6">
    <name type="scientific">Crotalus adamanteus</name>
    <name type="common">Eastern diamondback rattlesnake</name>
    <dbReference type="NCBI Taxonomy" id="8729"/>
    <lineage>
        <taxon>Eukaryota</taxon>
        <taxon>Metazoa</taxon>
        <taxon>Chordata</taxon>
        <taxon>Craniata</taxon>
        <taxon>Vertebrata</taxon>
        <taxon>Euteleostomi</taxon>
        <taxon>Lepidosauria</taxon>
        <taxon>Squamata</taxon>
        <taxon>Bifurcata</taxon>
        <taxon>Unidentata</taxon>
        <taxon>Episquamata</taxon>
        <taxon>Toxicofera</taxon>
        <taxon>Serpentes</taxon>
        <taxon>Colubroidea</taxon>
        <taxon>Viperidae</taxon>
        <taxon>Crotalinae</taxon>
        <taxon>Crotalus</taxon>
    </lineage>
</organism>
<proteinExistence type="predicted"/>
<dbReference type="CDD" id="cd00037">
    <property type="entry name" value="CLECT"/>
    <property type="match status" value="1"/>
</dbReference>
<name>A0AAW1B2S0_CROAD</name>
<dbReference type="GO" id="GO:0005576">
    <property type="term" value="C:extracellular region"/>
    <property type="evidence" value="ECO:0007669"/>
    <property type="project" value="UniProtKB-SubCell"/>
</dbReference>
<dbReference type="Proteomes" id="UP001474421">
    <property type="component" value="Unassembled WGS sequence"/>
</dbReference>
<dbReference type="Pfam" id="PF00059">
    <property type="entry name" value="Lectin_C"/>
    <property type="match status" value="1"/>
</dbReference>
<dbReference type="PROSITE" id="PS50041">
    <property type="entry name" value="C_TYPE_LECTIN_2"/>
    <property type="match status" value="1"/>
</dbReference>
<sequence length="184" mass="20743">MWKDASVSCQKDGGHLLSIHDIEEHSFVFSQLGYKPTDNLWIGLNDQKTTSYFECSDGTTVRFIKWQKGEPILISDVQEDCVIMSGENGYWADYFYEEELGYICKKKNLQNFFLEQMKLLIQNAKKAGKGPNPGCVAIRMGDAAGLWDVMNCEQRAPFLCKRLAEGVTPPPIPRATSPPPCPEE</sequence>
<gene>
    <name evidence="5" type="ORF">NXF25_019578</name>
</gene>
<dbReference type="InterPro" id="IPR001304">
    <property type="entry name" value="C-type_lectin-like"/>
</dbReference>
<accession>A0AAW1B2S0</accession>
<dbReference type="EMBL" id="JAOTOJ010000008">
    <property type="protein sequence ID" value="KAK9396217.1"/>
    <property type="molecule type" value="Genomic_DNA"/>
</dbReference>
<dbReference type="SMART" id="SM00034">
    <property type="entry name" value="CLECT"/>
    <property type="match status" value="1"/>
</dbReference>
<keyword evidence="2" id="KW-0964">Secreted</keyword>
<protein>
    <submittedName>
        <fullName evidence="5">MRC1: Macrophage mannose receptor 1</fullName>
    </submittedName>
</protein>
<evidence type="ECO:0000313" key="5">
    <source>
        <dbReference type="EMBL" id="KAK9396217.1"/>
    </source>
</evidence>
<comment type="subcellular location">
    <subcellularLocation>
        <location evidence="1">Secreted</location>
    </subcellularLocation>
</comment>
<feature type="domain" description="C-type lectin" evidence="4">
    <location>
        <begin position="1"/>
        <end position="105"/>
    </location>
</feature>
<dbReference type="InterPro" id="IPR050111">
    <property type="entry name" value="C-type_lectin/snaclec_domain"/>
</dbReference>
<dbReference type="SUPFAM" id="SSF56436">
    <property type="entry name" value="C-type lectin-like"/>
    <property type="match status" value="2"/>
</dbReference>
<dbReference type="InterPro" id="IPR016187">
    <property type="entry name" value="CTDL_fold"/>
</dbReference>
<evidence type="ECO:0000256" key="1">
    <source>
        <dbReference type="ARBA" id="ARBA00004613"/>
    </source>
</evidence>
<evidence type="ECO:0000259" key="4">
    <source>
        <dbReference type="PROSITE" id="PS50041"/>
    </source>
</evidence>